<organism evidence="2 3">
    <name type="scientific">Ramlibacter pallidus</name>
    <dbReference type="NCBI Taxonomy" id="2780087"/>
    <lineage>
        <taxon>Bacteria</taxon>
        <taxon>Pseudomonadati</taxon>
        <taxon>Pseudomonadota</taxon>
        <taxon>Betaproteobacteria</taxon>
        <taxon>Burkholderiales</taxon>
        <taxon>Comamonadaceae</taxon>
        <taxon>Ramlibacter</taxon>
    </lineage>
</organism>
<protein>
    <submittedName>
        <fullName evidence="2">Uncharacterized protein</fullName>
    </submittedName>
</protein>
<dbReference type="Proteomes" id="UP000806285">
    <property type="component" value="Unassembled WGS sequence"/>
</dbReference>
<comment type="caution">
    <text evidence="2">The sequence shown here is derived from an EMBL/GenBank/DDBJ whole genome shotgun (WGS) entry which is preliminary data.</text>
</comment>
<feature type="signal peptide" evidence="1">
    <location>
        <begin position="1"/>
        <end position="23"/>
    </location>
</feature>
<dbReference type="EMBL" id="JADDIV010000003">
    <property type="protein sequence ID" value="MBE7368275.1"/>
    <property type="molecule type" value="Genomic_DNA"/>
</dbReference>
<evidence type="ECO:0000313" key="3">
    <source>
        <dbReference type="Proteomes" id="UP000806285"/>
    </source>
</evidence>
<accession>A0ABR9S420</accession>
<feature type="chain" id="PRO_5047013829" evidence="1">
    <location>
        <begin position="24"/>
        <end position="288"/>
    </location>
</feature>
<sequence>MRNWRHSTAALAAILLLPLSAQAAGLLGPSALRARHTALAPQLAQNPFGGPLVLQSEESARRVDGEVFAVIDHPHAAVAKALSDPAQWCEILILHLNTKYCRSHDAAGATRVDVRVGKKHPQAVHAATLLSFRWQPPQVRQDYVSVQMDAAEGPYDTSDYRLIAEAVPMDGGKTLLHMGYAFSYGGASSMAMTLYLNTIGRDKVGFTRAGADYVGGMRGVAERNTMRYYMAIDAYLDSLVSPPGQQLEHRLRGWFDATERFPRQLREVDRDGYLRMKRQEVERQVRAS</sequence>
<evidence type="ECO:0000256" key="1">
    <source>
        <dbReference type="SAM" id="SignalP"/>
    </source>
</evidence>
<gene>
    <name evidence="2" type="ORF">IM787_12015</name>
</gene>
<keyword evidence="1" id="KW-0732">Signal</keyword>
<evidence type="ECO:0000313" key="2">
    <source>
        <dbReference type="EMBL" id="MBE7368275.1"/>
    </source>
</evidence>
<proteinExistence type="predicted"/>
<keyword evidence="3" id="KW-1185">Reference proteome</keyword>
<name>A0ABR9S420_9BURK</name>
<reference evidence="2 3" key="1">
    <citation type="submission" date="2020-10" db="EMBL/GenBank/DDBJ databases">
        <title>Ramlibacter sp. HM2 16S ribosomal RNA gene Genome sequencing and assembly.</title>
        <authorList>
            <person name="Kang M."/>
        </authorList>
    </citation>
    <scope>NUCLEOTIDE SEQUENCE [LARGE SCALE GENOMIC DNA]</scope>
    <source>
        <strain evidence="2 3">HM2</strain>
    </source>
</reference>